<protein>
    <recommendedName>
        <fullName evidence="1">CUB domain-containing protein</fullName>
    </recommendedName>
</protein>
<dbReference type="OrthoDB" id="6479909at2759"/>
<comment type="caution">
    <text evidence="2">The sequence shown here is derived from an EMBL/GenBank/DDBJ whole genome shotgun (WGS) entry which is preliminary data.</text>
</comment>
<sequence>MSAAGVDCSEDYVLIPGAENNPAMGAIPTAAGALCGRAFSVLVDVAAIIYDPAAHLSVCSRLLPFQVGVHFDSDEVSTGVDSATNEEGKADGGILGFSLNYQQIMC</sequence>
<reference evidence="2 3" key="1">
    <citation type="journal article" date="2018" name="Nat. Ecol. Evol.">
        <title>Genomic signatures of mitonuclear coevolution across populations of Tigriopus californicus.</title>
        <authorList>
            <person name="Barreto F.S."/>
            <person name="Watson E.T."/>
            <person name="Lima T.G."/>
            <person name="Willett C.S."/>
            <person name="Edmands S."/>
            <person name="Li W."/>
            <person name="Burton R.S."/>
        </authorList>
    </citation>
    <scope>NUCLEOTIDE SEQUENCE [LARGE SCALE GENOMIC DNA]</scope>
    <source>
        <strain evidence="2 3">San Diego</strain>
    </source>
</reference>
<gene>
    <name evidence="2" type="ORF">TCAL_15290</name>
</gene>
<evidence type="ECO:0000313" key="2">
    <source>
        <dbReference type="EMBL" id="TRY78131.1"/>
    </source>
</evidence>
<dbReference type="Pfam" id="PF26080">
    <property type="entry name" value="CUB_animal"/>
    <property type="match status" value="1"/>
</dbReference>
<dbReference type="Proteomes" id="UP000318571">
    <property type="component" value="Chromosome 11"/>
</dbReference>
<dbReference type="InterPro" id="IPR058698">
    <property type="entry name" value="CUB_metazoa"/>
</dbReference>
<accession>A0A553PKC3</accession>
<dbReference type="EMBL" id="VCGU01000003">
    <property type="protein sequence ID" value="TRY78131.1"/>
    <property type="molecule type" value="Genomic_DNA"/>
</dbReference>
<evidence type="ECO:0000313" key="3">
    <source>
        <dbReference type="Proteomes" id="UP000318571"/>
    </source>
</evidence>
<proteinExistence type="predicted"/>
<feature type="domain" description="CUB" evidence="1">
    <location>
        <begin position="4"/>
        <end position="103"/>
    </location>
</feature>
<keyword evidence="3" id="KW-1185">Reference proteome</keyword>
<dbReference type="AlphaFoldDB" id="A0A553PKC3"/>
<evidence type="ECO:0000259" key="1">
    <source>
        <dbReference type="Pfam" id="PF26080"/>
    </source>
</evidence>
<name>A0A553PKC3_TIGCA</name>
<organism evidence="2 3">
    <name type="scientific">Tigriopus californicus</name>
    <name type="common">Marine copepod</name>
    <dbReference type="NCBI Taxonomy" id="6832"/>
    <lineage>
        <taxon>Eukaryota</taxon>
        <taxon>Metazoa</taxon>
        <taxon>Ecdysozoa</taxon>
        <taxon>Arthropoda</taxon>
        <taxon>Crustacea</taxon>
        <taxon>Multicrustacea</taxon>
        <taxon>Hexanauplia</taxon>
        <taxon>Copepoda</taxon>
        <taxon>Harpacticoida</taxon>
        <taxon>Harpacticidae</taxon>
        <taxon>Tigriopus</taxon>
    </lineage>
</organism>